<proteinExistence type="predicted"/>
<evidence type="ECO:0000313" key="3">
    <source>
        <dbReference type="WBParaSite" id="PSU_v2.g20233.t1"/>
    </source>
</evidence>
<accession>A0A914YIR9</accession>
<feature type="chain" id="PRO_5037709398" evidence="1">
    <location>
        <begin position="28"/>
        <end position="210"/>
    </location>
</feature>
<feature type="signal peptide" evidence="1">
    <location>
        <begin position="1"/>
        <end position="27"/>
    </location>
</feature>
<keyword evidence="1" id="KW-0732">Signal</keyword>
<evidence type="ECO:0000313" key="2">
    <source>
        <dbReference type="Proteomes" id="UP000887577"/>
    </source>
</evidence>
<reference evidence="3" key="1">
    <citation type="submission" date="2022-11" db="UniProtKB">
        <authorList>
            <consortium name="WormBaseParasite"/>
        </authorList>
    </citation>
    <scope>IDENTIFICATION</scope>
</reference>
<dbReference type="AlphaFoldDB" id="A0A914YIR9"/>
<dbReference type="WBParaSite" id="PSU_v2.g20233.t1">
    <property type="protein sequence ID" value="PSU_v2.g20233.t1"/>
    <property type="gene ID" value="PSU_v2.g20233"/>
</dbReference>
<sequence length="210" mass="23699">MIKARWYFKKLRLLLLFILIIFGFVEGNNNQLLKTSDDFETPICERDTQCVVGGVCRPDATGKKRCMCSSSCLMTVPVKCVQSNPVSCLTMGENYVSKYNTSLPYCHHNRCVCPPLYDPVPVKSPTPGVPFIPPFKCDKRELQIMLAISPADAVYKGTEATFYCCVNVDPRDYIPEEGVYFVQNGTRRREASTTPYQLFTTTDDSLFTVP</sequence>
<organism evidence="2 3">
    <name type="scientific">Panagrolaimus superbus</name>
    <dbReference type="NCBI Taxonomy" id="310955"/>
    <lineage>
        <taxon>Eukaryota</taxon>
        <taxon>Metazoa</taxon>
        <taxon>Ecdysozoa</taxon>
        <taxon>Nematoda</taxon>
        <taxon>Chromadorea</taxon>
        <taxon>Rhabditida</taxon>
        <taxon>Tylenchina</taxon>
        <taxon>Panagrolaimomorpha</taxon>
        <taxon>Panagrolaimoidea</taxon>
        <taxon>Panagrolaimidae</taxon>
        <taxon>Panagrolaimus</taxon>
    </lineage>
</organism>
<dbReference type="Proteomes" id="UP000887577">
    <property type="component" value="Unplaced"/>
</dbReference>
<keyword evidence="2" id="KW-1185">Reference proteome</keyword>
<name>A0A914YIR9_9BILA</name>
<evidence type="ECO:0000256" key="1">
    <source>
        <dbReference type="SAM" id="SignalP"/>
    </source>
</evidence>
<protein>
    <submittedName>
        <fullName evidence="3">Uncharacterized protein</fullName>
    </submittedName>
</protein>